<dbReference type="InterPro" id="IPR013321">
    <property type="entry name" value="Arc_rbn_hlx_hlx"/>
</dbReference>
<dbReference type="STRING" id="1231336.L248_2085"/>
<accession>U4TP55</accession>
<dbReference type="PIRSF" id="PIRSF003108">
    <property type="entry name" value="DinJ"/>
    <property type="match status" value="1"/>
</dbReference>
<gene>
    <name evidence="3" type="ORF">L248_2085</name>
</gene>
<organism evidence="3 4">
    <name type="scientific">Schleiferilactobacillus shenzhenensis LY-73</name>
    <dbReference type="NCBI Taxonomy" id="1231336"/>
    <lineage>
        <taxon>Bacteria</taxon>
        <taxon>Bacillati</taxon>
        <taxon>Bacillota</taxon>
        <taxon>Bacilli</taxon>
        <taxon>Lactobacillales</taxon>
        <taxon>Lactobacillaceae</taxon>
        <taxon>Schleiferilactobacillus</taxon>
    </lineage>
</organism>
<dbReference type="GO" id="GO:0044010">
    <property type="term" value="P:single-species biofilm formation"/>
    <property type="evidence" value="ECO:0007669"/>
    <property type="project" value="InterPro"/>
</dbReference>
<dbReference type="GO" id="GO:0006355">
    <property type="term" value="P:regulation of DNA-templated transcription"/>
    <property type="evidence" value="ECO:0007669"/>
    <property type="project" value="InterPro"/>
</dbReference>
<name>U4TP55_9LACO</name>
<sequence>MMTNKNETTRIVTRIDRQTKMEAQSVLAEMGLDMSTAIKIFLKQVAHDRRLPFTPDAEDPLDRATDLALEDVAAGRITTFDSLADFRKDLYSDAD</sequence>
<protein>
    <recommendedName>
        <fullName evidence="5">RelB</fullName>
    </recommendedName>
</protein>
<dbReference type="GO" id="GO:0015643">
    <property type="term" value="F:toxic substance binding"/>
    <property type="evidence" value="ECO:0007669"/>
    <property type="project" value="InterPro"/>
</dbReference>
<keyword evidence="4" id="KW-1185">Reference proteome</keyword>
<comment type="similarity">
    <text evidence="1">Belongs to the RelB/DinJ antitoxin family.</text>
</comment>
<dbReference type="EMBL" id="KI271584">
    <property type="protein sequence ID" value="ERL66009.1"/>
    <property type="molecule type" value="Genomic_DNA"/>
</dbReference>
<dbReference type="GO" id="GO:0006351">
    <property type="term" value="P:DNA-templated transcription"/>
    <property type="evidence" value="ECO:0007669"/>
    <property type="project" value="TreeGrafter"/>
</dbReference>
<evidence type="ECO:0000313" key="3">
    <source>
        <dbReference type="EMBL" id="ERL66009.1"/>
    </source>
</evidence>
<dbReference type="Gene3D" id="1.10.1220.10">
    <property type="entry name" value="Met repressor-like"/>
    <property type="match status" value="1"/>
</dbReference>
<dbReference type="AlphaFoldDB" id="U4TP55"/>
<dbReference type="Proteomes" id="UP000030647">
    <property type="component" value="Unassembled WGS sequence"/>
</dbReference>
<keyword evidence="2" id="KW-1277">Toxin-antitoxin system</keyword>
<dbReference type="eggNOG" id="ENOG5030AR3">
    <property type="taxonomic scope" value="Bacteria"/>
</dbReference>
<dbReference type="PANTHER" id="PTHR38781">
    <property type="entry name" value="ANTITOXIN DINJ-RELATED"/>
    <property type="match status" value="1"/>
</dbReference>
<evidence type="ECO:0000256" key="1">
    <source>
        <dbReference type="ARBA" id="ARBA00010562"/>
    </source>
</evidence>
<evidence type="ECO:0000313" key="4">
    <source>
        <dbReference type="Proteomes" id="UP000030647"/>
    </source>
</evidence>
<evidence type="ECO:0000256" key="2">
    <source>
        <dbReference type="ARBA" id="ARBA00022649"/>
    </source>
</evidence>
<reference evidence="4" key="1">
    <citation type="journal article" date="2013" name="Genome Announc.">
        <title>Whole-Genome Sequencing of Lactobacillus shenzhenensis Strain LY-73T.</title>
        <authorList>
            <person name="Lin Z."/>
            <person name="Liu Z."/>
            <person name="Yang R."/>
            <person name="Zou Y."/>
            <person name="Wan D."/>
            <person name="Chen J."/>
            <person name="Guo M."/>
            <person name="Zhao J."/>
            <person name="Fang C."/>
            <person name="Yang R."/>
            <person name="Liu F."/>
        </authorList>
    </citation>
    <scope>NUCLEOTIDE SEQUENCE [LARGE SCALE GENOMIC DNA]</scope>
    <source>
        <strain evidence="4">LY-73</strain>
    </source>
</reference>
<dbReference type="NCBIfam" id="TIGR02384">
    <property type="entry name" value="RelB_DinJ"/>
    <property type="match status" value="1"/>
</dbReference>
<proteinExistence type="inferred from homology"/>
<dbReference type="Pfam" id="PF04221">
    <property type="entry name" value="RelB"/>
    <property type="match status" value="1"/>
</dbReference>
<dbReference type="PANTHER" id="PTHR38781:SF1">
    <property type="entry name" value="ANTITOXIN DINJ-RELATED"/>
    <property type="match status" value="1"/>
</dbReference>
<evidence type="ECO:0008006" key="5">
    <source>
        <dbReference type="Google" id="ProtNLM"/>
    </source>
</evidence>
<dbReference type="GO" id="GO:0000987">
    <property type="term" value="F:cis-regulatory region sequence-specific DNA binding"/>
    <property type="evidence" value="ECO:0007669"/>
    <property type="project" value="InterPro"/>
</dbReference>
<dbReference type="InterPro" id="IPR007337">
    <property type="entry name" value="RelB/DinJ"/>
</dbReference>
<dbReference type="HOGENOM" id="CLU_154558_11_0_9"/>
<dbReference type="InterPro" id="IPR026262">
    <property type="entry name" value="DinJ"/>
</dbReference>